<dbReference type="Proteomes" id="UP000076512">
    <property type="component" value="Unassembled WGS sequence"/>
</dbReference>
<keyword evidence="2" id="KW-1185">Reference proteome</keyword>
<sequence length="97" mass="10780">MVEPRRGRRGRVVTRYTDLDDCAAAALTVCERVREMGPLETYRHLAAQCARDPERMAQILMALAAFVDIEAPLSVLRARVDAIVEDRVRAAGRVVTA</sequence>
<reference evidence="1 2" key="1">
    <citation type="submission" date="2016-04" db="EMBL/GenBank/DDBJ databases">
        <authorList>
            <person name="Evans L.H."/>
            <person name="Alamgir A."/>
            <person name="Owens N."/>
            <person name="Weber N.D."/>
            <person name="Virtaneva K."/>
            <person name="Barbian K."/>
            <person name="Babar A."/>
            <person name="Rosenke K."/>
        </authorList>
    </citation>
    <scope>NUCLEOTIDE SEQUENCE [LARGE SCALE GENOMIC DNA]</scope>
    <source>
        <strain evidence="1 2">IFM 0406</strain>
    </source>
</reference>
<dbReference type="AlphaFoldDB" id="A0A164K2C4"/>
<evidence type="ECO:0000313" key="2">
    <source>
        <dbReference type="Proteomes" id="UP000076512"/>
    </source>
</evidence>
<accession>A0A164K2C4</accession>
<dbReference type="STRING" id="455432.AWN90_41265"/>
<dbReference type="EMBL" id="LWGR01000013">
    <property type="protein sequence ID" value="KZM70957.1"/>
    <property type="molecule type" value="Genomic_DNA"/>
</dbReference>
<gene>
    <name evidence="1" type="ORF">AWN90_41265</name>
</gene>
<comment type="caution">
    <text evidence="1">The sequence shown here is derived from an EMBL/GenBank/DDBJ whole genome shotgun (WGS) entry which is preliminary data.</text>
</comment>
<name>A0A164K2C4_9NOCA</name>
<protein>
    <submittedName>
        <fullName evidence="1">Uncharacterized protein</fullName>
    </submittedName>
</protein>
<proteinExistence type="predicted"/>
<organism evidence="1 2">
    <name type="scientific">Nocardia terpenica</name>
    <dbReference type="NCBI Taxonomy" id="455432"/>
    <lineage>
        <taxon>Bacteria</taxon>
        <taxon>Bacillati</taxon>
        <taxon>Actinomycetota</taxon>
        <taxon>Actinomycetes</taxon>
        <taxon>Mycobacteriales</taxon>
        <taxon>Nocardiaceae</taxon>
        <taxon>Nocardia</taxon>
    </lineage>
</organism>
<evidence type="ECO:0000313" key="1">
    <source>
        <dbReference type="EMBL" id="KZM70957.1"/>
    </source>
</evidence>